<dbReference type="InterPro" id="IPR012885">
    <property type="entry name" value="F-box_Sdz-33"/>
</dbReference>
<dbReference type="GeneID" id="178925"/>
<dbReference type="PhylomeDB" id="Q22946"/>
<dbReference type="STRING" id="6239.F08F3.6.1"/>
<dbReference type="InParanoid" id="Q22946"/>
<dbReference type="OrthoDB" id="5799218at2759"/>
<feature type="domain" description="F-box" evidence="1">
    <location>
        <begin position="1"/>
        <end position="46"/>
    </location>
</feature>
<dbReference type="RefSeq" id="NP_504434.1">
    <property type="nucleotide sequence ID" value="NM_072033.6"/>
</dbReference>
<dbReference type="PANTHER" id="PTHR21503:SF55">
    <property type="entry name" value="F-BOX DOMAIN-CONTAINING PROTEIN"/>
    <property type="match status" value="1"/>
</dbReference>
<dbReference type="UCSC" id="F08F3.6">
    <property type="organism name" value="c. elegans"/>
</dbReference>
<dbReference type="Bgee" id="WBGene00017263">
    <property type="expression patterns" value="Expressed in germ line (C elegans) and 3 other cell types or tissues"/>
</dbReference>
<reference evidence="2 3" key="1">
    <citation type="journal article" date="1998" name="Science">
        <title>Genome sequence of the nematode C. elegans: a platform for investigating biology.</title>
        <authorList>
            <consortium name="The C. elegans sequencing consortium"/>
            <person name="Sulson J.E."/>
            <person name="Waterston R."/>
        </authorList>
    </citation>
    <scope>NUCLEOTIDE SEQUENCE [LARGE SCALE GENOMIC DNA]</scope>
    <source>
        <strain evidence="2 3">Bristol N2</strain>
    </source>
</reference>
<dbReference type="PROSITE" id="PS50181">
    <property type="entry name" value="FBOX"/>
    <property type="match status" value="1"/>
</dbReference>
<dbReference type="WormBase" id="F08F3.6">
    <property type="protein sequence ID" value="CE09261"/>
    <property type="gene ID" value="WBGene00017263"/>
</dbReference>
<evidence type="ECO:0000313" key="4">
    <source>
        <dbReference type="WormBase" id="F08F3.6"/>
    </source>
</evidence>
<accession>Q22946</accession>
<dbReference type="PIR" id="T29436">
    <property type="entry name" value="T29436"/>
</dbReference>
<dbReference type="EMBL" id="BX284605">
    <property type="protein sequence ID" value="CCD65595.1"/>
    <property type="molecule type" value="Genomic_DNA"/>
</dbReference>
<proteinExistence type="predicted"/>
<dbReference type="eggNOG" id="ENOG502THQP">
    <property type="taxonomic scope" value="Eukaryota"/>
</dbReference>
<gene>
    <name evidence="2" type="ORF">CELE_F08F3.6</name>
    <name evidence="2 4" type="ORF">F08F3.6</name>
</gene>
<dbReference type="KEGG" id="cel:CELE_F08F3.6"/>
<keyword evidence="3" id="KW-1185">Reference proteome</keyword>
<organism evidence="2 3">
    <name type="scientific">Caenorhabditis elegans</name>
    <dbReference type="NCBI Taxonomy" id="6239"/>
    <lineage>
        <taxon>Eukaryota</taxon>
        <taxon>Metazoa</taxon>
        <taxon>Ecdysozoa</taxon>
        <taxon>Nematoda</taxon>
        <taxon>Chromadorea</taxon>
        <taxon>Rhabditida</taxon>
        <taxon>Rhabditina</taxon>
        <taxon>Rhabditomorpha</taxon>
        <taxon>Rhabditoidea</taxon>
        <taxon>Rhabditidae</taxon>
        <taxon>Peloderinae</taxon>
        <taxon>Caenorhabditis</taxon>
    </lineage>
</organism>
<dbReference type="AlphaFoldDB" id="Q22946"/>
<dbReference type="Proteomes" id="UP000001940">
    <property type="component" value="Chromosome V"/>
</dbReference>
<dbReference type="FunCoup" id="Q22946">
    <property type="interactions" value="832"/>
</dbReference>
<dbReference type="InterPro" id="IPR001810">
    <property type="entry name" value="F-box_dom"/>
</dbReference>
<protein>
    <submittedName>
        <fullName evidence="2">F-box domain-containing protein</fullName>
    </submittedName>
</protein>
<dbReference type="PaxDb" id="6239-F08F3.6"/>
<sequence>MQLLALPPAVLGKVLKQLTPLQIFELSQSSMRMPTLIKSIMAFDRILIDLTKERKSIIFYNNWEREPAIFFHVDYKPDVYDTKLKIGKLRITMTDGHLHCYTKRPGSCLKLCLDFFFTIFHCRSGLATVKLDGHASKFRRLIFHPIFNNRLVLKLCGGTLKRGYNDMKTLLHEYEHLEGIVVDFQFRIDYFDPTEIFTRNRVCFINGDWITCDILLRLNFTRLVLASHKLTTQDMNAFIRSWVSGYCPNLQRFEVFHNNNSGFHPKHIIQGLDIQGWHPERRHENVVMDFLECPYIMKARDEIDVRRRKDGMLATIVNKPKSFMFVVWHERFPEYNPKYRVTSKHVPVNF</sequence>
<dbReference type="CTD" id="178925"/>
<name>Q22946_CAEEL</name>
<evidence type="ECO:0000259" key="1">
    <source>
        <dbReference type="PROSITE" id="PS50181"/>
    </source>
</evidence>
<dbReference type="HOGENOM" id="CLU_048026_0_0_1"/>
<dbReference type="Pfam" id="PF07735">
    <property type="entry name" value="FBA_2"/>
    <property type="match status" value="1"/>
</dbReference>
<dbReference type="PANTHER" id="PTHR21503">
    <property type="entry name" value="F-BOX-CONTAINING HYPOTHETICAL PROTEIN C.ELEGANS"/>
    <property type="match status" value="1"/>
</dbReference>
<evidence type="ECO:0000313" key="3">
    <source>
        <dbReference type="Proteomes" id="UP000001940"/>
    </source>
</evidence>
<dbReference type="OMA" id="WEREPAI"/>
<evidence type="ECO:0000313" key="2">
    <source>
        <dbReference type="EMBL" id="CCD65595.1"/>
    </source>
</evidence>
<dbReference type="AGR" id="WB:WBGene00017263"/>